<reference evidence="1 2" key="1">
    <citation type="submission" date="2021-06" db="EMBL/GenBank/DDBJ databases">
        <authorList>
            <person name="Kallberg Y."/>
            <person name="Tangrot J."/>
            <person name="Rosling A."/>
        </authorList>
    </citation>
    <scope>NUCLEOTIDE SEQUENCE [LARGE SCALE GENOMIC DNA]</scope>
    <source>
        <strain evidence="1 2">120-4 pot B 10/14</strain>
    </source>
</reference>
<comment type="caution">
    <text evidence="1">The sequence shown here is derived from an EMBL/GenBank/DDBJ whole genome shotgun (WGS) entry which is preliminary data.</text>
</comment>
<feature type="non-terminal residue" evidence="1">
    <location>
        <position position="1"/>
    </location>
</feature>
<dbReference type="Proteomes" id="UP000789901">
    <property type="component" value="Unassembled WGS sequence"/>
</dbReference>
<evidence type="ECO:0000313" key="2">
    <source>
        <dbReference type="Proteomes" id="UP000789901"/>
    </source>
</evidence>
<organism evidence="1 2">
    <name type="scientific">Gigaspora margarita</name>
    <dbReference type="NCBI Taxonomy" id="4874"/>
    <lineage>
        <taxon>Eukaryota</taxon>
        <taxon>Fungi</taxon>
        <taxon>Fungi incertae sedis</taxon>
        <taxon>Mucoromycota</taxon>
        <taxon>Glomeromycotina</taxon>
        <taxon>Glomeromycetes</taxon>
        <taxon>Diversisporales</taxon>
        <taxon>Gigasporaceae</taxon>
        <taxon>Gigaspora</taxon>
    </lineage>
</organism>
<evidence type="ECO:0000313" key="1">
    <source>
        <dbReference type="EMBL" id="CAG8834674.1"/>
    </source>
</evidence>
<accession>A0ABN7WKN5</accession>
<protein>
    <submittedName>
        <fullName evidence="1">16_t:CDS:1</fullName>
    </submittedName>
</protein>
<sequence length="75" mass="9058">KVEVWLKFLKRIRRFKMSHSEENLDDQNESDPDDNRISKIQQGINIVNEKLKEYNNYNCFFLNNIVANLEVEKQN</sequence>
<keyword evidence="2" id="KW-1185">Reference proteome</keyword>
<proteinExistence type="predicted"/>
<name>A0ABN7WKN5_GIGMA</name>
<gene>
    <name evidence="1" type="ORF">GMARGA_LOCUS32183</name>
</gene>
<dbReference type="EMBL" id="CAJVQB010049886">
    <property type="protein sequence ID" value="CAG8834674.1"/>
    <property type="molecule type" value="Genomic_DNA"/>
</dbReference>